<organism evidence="1 2">
    <name type="scientific">Trifolium medium</name>
    <dbReference type="NCBI Taxonomy" id="97028"/>
    <lineage>
        <taxon>Eukaryota</taxon>
        <taxon>Viridiplantae</taxon>
        <taxon>Streptophyta</taxon>
        <taxon>Embryophyta</taxon>
        <taxon>Tracheophyta</taxon>
        <taxon>Spermatophyta</taxon>
        <taxon>Magnoliopsida</taxon>
        <taxon>eudicotyledons</taxon>
        <taxon>Gunneridae</taxon>
        <taxon>Pentapetalae</taxon>
        <taxon>rosids</taxon>
        <taxon>fabids</taxon>
        <taxon>Fabales</taxon>
        <taxon>Fabaceae</taxon>
        <taxon>Papilionoideae</taxon>
        <taxon>50 kb inversion clade</taxon>
        <taxon>NPAAA clade</taxon>
        <taxon>Hologalegina</taxon>
        <taxon>IRL clade</taxon>
        <taxon>Trifolieae</taxon>
        <taxon>Trifolium</taxon>
    </lineage>
</organism>
<evidence type="ECO:0000313" key="1">
    <source>
        <dbReference type="EMBL" id="MCI97254.1"/>
    </source>
</evidence>
<dbReference type="AlphaFoldDB" id="A0A392W9E9"/>
<feature type="non-terminal residue" evidence="1">
    <location>
        <position position="1"/>
    </location>
</feature>
<sequence length="17" mass="2031">FLYYATSLYWAATHPRA</sequence>
<reference evidence="1 2" key="1">
    <citation type="journal article" date="2018" name="Front. Plant Sci.">
        <title>Red Clover (Trifolium pratense) and Zigzag Clover (T. medium) - A Picture of Genomic Similarities and Differences.</title>
        <authorList>
            <person name="Dluhosova J."/>
            <person name="Istvanek J."/>
            <person name="Nedelnik J."/>
            <person name="Repkova J."/>
        </authorList>
    </citation>
    <scope>NUCLEOTIDE SEQUENCE [LARGE SCALE GENOMIC DNA]</scope>
    <source>
        <strain evidence="2">cv. 10/8</strain>
        <tissue evidence="1">Leaf</tissue>
    </source>
</reference>
<dbReference type="Proteomes" id="UP000265520">
    <property type="component" value="Unassembled WGS sequence"/>
</dbReference>
<keyword evidence="2" id="KW-1185">Reference proteome</keyword>
<accession>A0A392W9E9</accession>
<name>A0A392W9E9_9FABA</name>
<evidence type="ECO:0000313" key="2">
    <source>
        <dbReference type="Proteomes" id="UP000265520"/>
    </source>
</evidence>
<proteinExistence type="predicted"/>
<protein>
    <submittedName>
        <fullName evidence="1">Uncharacterized protein</fullName>
    </submittedName>
</protein>
<dbReference type="EMBL" id="LXQA011437323">
    <property type="protein sequence ID" value="MCI97254.1"/>
    <property type="molecule type" value="Genomic_DNA"/>
</dbReference>
<comment type="caution">
    <text evidence="1">The sequence shown here is derived from an EMBL/GenBank/DDBJ whole genome shotgun (WGS) entry which is preliminary data.</text>
</comment>